<dbReference type="InterPro" id="IPR027417">
    <property type="entry name" value="P-loop_NTPase"/>
</dbReference>
<accession>A0A8T3BB42</accession>
<comment type="caution">
    <text evidence="1">The sequence shown here is derived from an EMBL/GenBank/DDBJ whole genome shotgun (WGS) entry which is preliminary data.</text>
</comment>
<gene>
    <name evidence="1" type="ORF">KFK09_014172</name>
</gene>
<dbReference type="OrthoDB" id="3176171at2759"/>
<evidence type="ECO:0000313" key="2">
    <source>
        <dbReference type="Proteomes" id="UP000829196"/>
    </source>
</evidence>
<name>A0A8T3BB42_DENNO</name>
<dbReference type="Proteomes" id="UP000829196">
    <property type="component" value="Unassembled WGS sequence"/>
</dbReference>
<dbReference type="Gene3D" id="3.40.50.300">
    <property type="entry name" value="P-loop containing nucleotide triphosphate hydrolases"/>
    <property type="match status" value="1"/>
</dbReference>
<dbReference type="AlphaFoldDB" id="A0A8T3BB42"/>
<reference evidence="1" key="1">
    <citation type="journal article" date="2022" name="Front. Genet.">
        <title>Chromosome-Scale Assembly of the Dendrobium nobile Genome Provides Insights Into the Molecular Mechanism of the Biosynthesis of the Medicinal Active Ingredient of Dendrobium.</title>
        <authorList>
            <person name="Xu Q."/>
            <person name="Niu S.-C."/>
            <person name="Li K.-L."/>
            <person name="Zheng P.-J."/>
            <person name="Zhang X.-J."/>
            <person name="Jia Y."/>
            <person name="Liu Y."/>
            <person name="Niu Y.-X."/>
            <person name="Yu L.-H."/>
            <person name="Chen D.-F."/>
            <person name="Zhang G.-Q."/>
        </authorList>
    </citation>
    <scope>NUCLEOTIDE SEQUENCE</scope>
    <source>
        <tissue evidence="1">Leaf</tissue>
    </source>
</reference>
<protein>
    <submittedName>
        <fullName evidence="1">Uncharacterized protein</fullName>
    </submittedName>
</protein>
<proteinExistence type="predicted"/>
<organism evidence="1 2">
    <name type="scientific">Dendrobium nobile</name>
    <name type="common">Orchid</name>
    <dbReference type="NCBI Taxonomy" id="94219"/>
    <lineage>
        <taxon>Eukaryota</taxon>
        <taxon>Viridiplantae</taxon>
        <taxon>Streptophyta</taxon>
        <taxon>Embryophyta</taxon>
        <taxon>Tracheophyta</taxon>
        <taxon>Spermatophyta</taxon>
        <taxon>Magnoliopsida</taxon>
        <taxon>Liliopsida</taxon>
        <taxon>Asparagales</taxon>
        <taxon>Orchidaceae</taxon>
        <taxon>Epidendroideae</taxon>
        <taxon>Malaxideae</taxon>
        <taxon>Dendrobiinae</taxon>
        <taxon>Dendrobium</taxon>
    </lineage>
</organism>
<keyword evidence="2" id="KW-1185">Reference proteome</keyword>
<dbReference type="EMBL" id="JAGYWB010000010">
    <property type="protein sequence ID" value="KAI0508038.1"/>
    <property type="molecule type" value="Genomic_DNA"/>
</dbReference>
<sequence length="172" mass="19173">MRRYEVPRVAFINKLDCMGADPWKVLSQGGSSFKVVDCILCLKAYHEWKLAGEIGIWRYGGIVKISSSHRGLPSSLFSGASADESSDKSDMIHQLLDVLHLLAEVFLKAFKVTNFLSSFDQFGVKLLKTLLIECADAGEFSLNDKLIDLVLEQAVKEFSALLVNRKNQALFT</sequence>
<evidence type="ECO:0000313" key="1">
    <source>
        <dbReference type="EMBL" id="KAI0508038.1"/>
    </source>
</evidence>